<evidence type="ECO:0000313" key="2">
    <source>
        <dbReference type="Proteomes" id="UP000789702"/>
    </source>
</evidence>
<protein>
    <submittedName>
        <fullName evidence="1">16864_t:CDS:1</fullName>
    </submittedName>
</protein>
<comment type="caution">
    <text evidence="1">The sequence shown here is derived from an EMBL/GenBank/DDBJ whole genome shotgun (WGS) entry which is preliminary data.</text>
</comment>
<gene>
    <name evidence="1" type="ORF">DHETER_LOCUS14869</name>
</gene>
<organism evidence="1 2">
    <name type="scientific">Dentiscutata heterogama</name>
    <dbReference type="NCBI Taxonomy" id="1316150"/>
    <lineage>
        <taxon>Eukaryota</taxon>
        <taxon>Fungi</taxon>
        <taxon>Fungi incertae sedis</taxon>
        <taxon>Mucoromycota</taxon>
        <taxon>Glomeromycotina</taxon>
        <taxon>Glomeromycetes</taxon>
        <taxon>Diversisporales</taxon>
        <taxon>Gigasporaceae</taxon>
        <taxon>Dentiscutata</taxon>
    </lineage>
</organism>
<proteinExistence type="predicted"/>
<sequence>KETRERSIIIGNEAIESDDSDSKRLSYALKDDLLMKCKKVLVKIKAMLNNNNQDYTGSQSKEEKIEHIPQLYPPNKLKFEYNGLNKFLTTKIVSEDEDTQRYYCELINICDNNENSSDNNNYNNYNVVYHEIIDMNTLKNTLWKIDTKEKLIPGLGGKYKVRVSAMANNCKNSESKYADEVIFRMSPPVSVGFTHSYDNNIDYLGISVENTKDQQPSLGYTYQVYQVINKEDNVIYTSPTNDLPNLNLDKIRNSSEDLISEHFIRVKDIATEESNWMDS</sequence>
<name>A0ACA9QJC1_9GLOM</name>
<dbReference type="EMBL" id="CAJVPU010048072">
    <property type="protein sequence ID" value="CAG8754868.1"/>
    <property type="molecule type" value="Genomic_DNA"/>
</dbReference>
<keyword evidence="2" id="KW-1185">Reference proteome</keyword>
<dbReference type="Proteomes" id="UP000789702">
    <property type="component" value="Unassembled WGS sequence"/>
</dbReference>
<feature type="non-terminal residue" evidence="1">
    <location>
        <position position="1"/>
    </location>
</feature>
<feature type="non-terminal residue" evidence="1">
    <location>
        <position position="279"/>
    </location>
</feature>
<reference evidence="1" key="1">
    <citation type="submission" date="2021-06" db="EMBL/GenBank/DDBJ databases">
        <authorList>
            <person name="Kallberg Y."/>
            <person name="Tangrot J."/>
            <person name="Rosling A."/>
        </authorList>
    </citation>
    <scope>NUCLEOTIDE SEQUENCE</scope>
    <source>
        <strain evidence="1">IL203A</strain>
    </source>
</reference>
<accession>A0ACA9QJC1</accession>
<evidence type="ECO:0000313" key="1">
    <source>
        <dbReference type="EMBL" id="CAG8754868.1"/>
    </source>
</evidence>